<feature type="DNA-binding region" description="H-T-H motif" evidence="4">
    <location>
        <begin position="35"/>
        <end position="54"/>
    </location>
</feature>
<keyword evidence="2 4" id="KW-0238">DNA-binding</keyword>
<protein>
    <submittedName>
        <fullName evidence="6">Bacterial regulatory s, tetR family protein</fullName>
    </submittedName>
</protein>
<proteinExistence type="predicted"/>
<dbReference type="Gene3D" id="1.10.357.10">
    <property type="entry name" value="Tetracycline Repressor, domain 2"/>
    <property type="match status" value="1"/>
</dbReference>
<keyword evidence="1" id="KW-0805">Transcription regulation</keyword>
<dbReference type="AlphaFoldDB" id="X8CID4"/>
<dbReference type="PROSITE" id="PS50977">
    <property type="entry name" value="HTH_TETR_2"/>
    <property type="match status" value="1"/>
</dbReference>
<dbReference type="EMBL" id="JAOG01000002">
    <property type="protein sequence ID" value="EUA55834.1"/>
    <property type="molecule type" value="Genomic_DNA"/>
</dbReference>
<dbReference type="Pfam" id="PF00440">
    <property type="entry name" value="TetR_N"/>
    <property type="match status" value="1"/>
</dbReference>
<sequence>MPSESLRMSFRRHMREQVLDAARALTIEKGWERVRVSEVAELVGVSRPTLYKEFTDKKGLGDALIVREGEQFLDGVRAVLEEHARDAGAGIMAAVRYTLDEAESSPLLKAVLTSNRGTDAGPGSPDTGVLPLLPTSASLLELSSATMIKWFIGHFPGLDAQDVRDVVDALVRLTVSHLVLPTDDAAATAGRISQVALRYLRLDHPSVTD</sequence>
<evidence type="ECO:0000313" key="7">
    <source>
        <dbReference type="Proteomes" id="UP000020825"/>
    </source>
</evidence>
<keyword evidence="3" id="KW-0804">Transcription</keyword>
<name>X8CID4_MYCIT</name>
<dbReference type="GO" id="GO:0000976">
    <property type="term" value="F:transcription cis-regulatory region binding"/>
    <property type="evidence" value="ECO:0007669"/>
    <property type="project" value="TreeGrafter"/>
</dbReference>
<accession>X8CID4</accession>
<dbReference type="PRINTS" id="PR00455">
    <property type="entry name" value="HTHTETR"/>
</dbReference>
<dbReference type="InterPro" id="IPR040611">
    <property type="entry name" value="AlkX_C"/>
</dbReference>
<reference evidence="6 7" key="1">
    <citation type="submission" date="2013-12" db="EMBL/GenBank/DDBJ databases">
        <authorList>
            <person name="Zelazny A."/>
            <person name="Olivier K."/>
            <person name="Holland S."/>
            <person name="Lenaerts A."/>
            <person name="Ordway D."/>
            <person name="DeGroote M.A."/>
            <person name="Parker T."/>
            <person name="Sizemore C."/>
            <person name="Tallon L.J."/>
            <person name="Sadzewicz L.K."/>
            <person name="Sengamalay N."/>
            <person name="Fraser C.M."/>
            <person name="Hine E."/>
            <person name="Shefchek K.A."/>
            <person name="Das S.P."/>
            <person name="Tettelin H."/>
        </authorList>
    </citation>
    <scope>NUCLEOTIDE SEQUENCE [LARGE SCALE GENOMIC DNA]</scope>
    <source>
        <strain evidence="6 7">1956</strain>
    </source>
</reference>
<evidence type="ECO:0000256" key="2">
    <source>
        <dbReference type="ARBA" id="ARBA00023125"/>
    </source>
</evidence>
<evidence type="ECO:0000259" key="5">
    <source>
        <dbReference type="PROSITE" id="PS50977"/>
    </source>
</evidence>
<comment type="caution">
    <text evidence="6">The sequence shown here is derived from an EMBL/GenBank/DDBJ whole genome shotgun (WGS) entry which is preliminary data.</text>
</comment>
<dbReference type="PANTHER" id="PTHR30055:SF234">
    <property type="entry name" value="HTH-TYPE TRANSCRIPTIONAL REGULATOR BETI"/>
    <property type="match status" value="1"/>
</dbReference>
<dbReference type="Proteomes" id="UP000020825">
    <property type="component" value="Unassembled WGS sequence"/>
</dbReference>
<dbReference type="Pfam" id="PF18556">
    <property type="entry name" value="TetR_C_35"/>
    <property type="match status" value="1"/>
</dbReference>
<dbReference type="SUPFAM" id="SSF46689">
    <property type="entry name" value="Homeodomain-like"/>
    <property type="match status" value="1"/>
</dbReference>
<dbReference type="GO" id="GO:0003700">
    <property type="term" value="F:DNA-binding transcription factor activity"/>
    <property type="evidence" value="ECO:0007669"/>
    <property type="project" value="TreeGrafter"/>
</dbReference>
<evidence type="ECO:0000256" key="3">
    <source>
        <dbReference type="ARBA" id="ARBA00023163"/>
    </source>
</evidence>
<dbReference type="PATRIC" id="fig|1299331.3.peg.3895"/>
<evidence type="ECO:0000313" key="6">
    <source>
        <dbReference type="EMBL" id="EUA55834.1"/>
    </source>
</evidence>
<organism evidence="6 7">
    <name type="scientific">Mycobacterium intracellulare 1956</name>
    <dbReference type="NCBI Taxonomy" id="1299331"/>
    <lineage>
        <taxon>Bacteria</taxon>
        <taxon>Bacillati</taxon>
        <taxon>Actinomycetota</taxon>
        <taxon>Actinomycetes</taxon>
        <taxon>Mycobacteriales</taxon>
        <taxon>Mycobacteriaceae</taxon>
        <taxon>Mycobacterium</taxon>
        <taxon>Mycobacterium avium complex (MAC)</taxon>
    </lineage>
</organism>
<feature type="domain" description="HTH tetR-type" evidence="5">
    <location>
        <begin position="12"/>
        <end position="72"/>
    </location>
</feature>
<gene>
    <name evidence="6" type="ORF">I550_3991</name>
</gene>
<evidence type="ECO:0000256" key="4">
    <source>
        <dbReference type="PROSITE-ProRule" id="PRU00335"/>
    </source>
</evidence>
<dbReference type="InterPro" id="IPR050109">
    <property type="entry name" value="HTH-type_TetR-like_transc_reg"/>
</dbReference>
<dbReference type="PANTHER" id="PTHR30055">
    <property type="entry name" value="HTH-TYPE TRANSCRIPTIONAL REGULATOR RUTR"/>
    <property type="match status" value="1"/>
</dbReference>
<dbReference type="InterPro" id="IPR001647">
    <property type="entry name" value="HTH_TetR"/>
</dbReference>
<evidence type="ECO:0000256" key="1">
    <source>
        <dbReference type="ARBA" id="ARBA00023015"/>
    </source>
</evidence>
<dbReference type="InterPro" id="IPR009057">
    <property type="entry name" value="Homeodomain-like_sf"/>
</dbReference>